<keyword evidence="1" id="KW-0472">Membrane</keyword>
<keyword evidence="1" id="KW-0812">Transmembrane</keyword>
<keyword evidence="4" id="KW-1185">Reference proteome</keyword>
<protein>
    <submittedName>
        <fullName evidence="2">Uncharacterized protein</fullName>
    </submittedName>
</protein>
<name>A0A656D3I2_KRYT1</name>
<organism evidence="2 4">
    <name type="scientific">Kryptobacter tengchongensis</name>
    <dbReference type="NCBI Taxonomy" id="1643429"/>
    <lineage>
        <taxon>Bacteria</taxon>
        <taxon>Pseudomonadati</taxon>
        <taxon>Candidatus Kryptoniota</taxon>
        <taxon>Candidatus Kryptobacter</taxon>
    </lineage>
</organism>
<evidence type="ECO:0000313" key="2">
    <source>
        <dbReference type="EMBL" id="CUS98311.1"/>
    </source>
</evidence>
<evidence type="ECO:0000256" key="1">
    <source>
        <dbReference type="SAM" id="Phobius"/>
    </source>
</evidence>
<dbReference type="AlphaFoldDB" id="A0A656D3I2"/>
<accession>A0A656D3I2</accession>
<sequence length="43" mass="4928">MNSDTIIWGLIIPFGIFTVSFVITYMLYKKFSKELGANDKHTS</sequence>
<dbReference type="EMBL" id="CZVU01000011">
    <property type="protein sequence ID" value="CUS98311.1"/>
    <property type="molecule type" value="Genomic_DNA"/>
</dbReference>
<proteinExistence type="predicted"/>
<feature type="transmembrane region" description="Helical" evidence="1">
    <location>
        <begin position="6"/>
        <end position="28"/>
    </location>
</feature>
<dbReference type="RefSeq" id="WP_267885877.1">
    <property type="nucleotide sequence ID" value="NZ_CZVH01000008.1"/>
</dbReference>
<evidence type="ECO:0000313" key="4">
    <source>
        <dbReference type="Proteomes" id="UP000243065"/>
    </source>
</evidence>
<evidence type="ECO:0000313" key="3">
    <source>
        <dbReference type="EMBL" id="CUS98484.1"/>
    </source>
</evidence>
<gene>
    <name evidence="2" type="ORF">JGI24_00429</name>
    <name evidence="3" type="ORF">JGI25_00424</name>
</gene>
<keyword evidence="1" id="KW-1133">Transmembrane helix</keyword>
<dbReference type="EMBL" id="CZVV01000017">
    <property type="protein sequence ID" value="CUS98484.1"/>
    <property type="molecule type" value="Genomic_DNA"/>
</dbReference>
<evidence type="ECO:0000313" key="5">
    <source>
        <dbReference type="Proteomes" id="UP000243105"/>
    </source>
</evidence>
<dbReference type="Proteomes" id="UP000243105">
    <property type="component" value="Unassembled WGS sequence"/>
</dbReference>
<reference evidence="4 5" key="1">
    <citation type="submission" date="2015-11" db="EMBL/GenBank/DDBJ databases">
        <authorList>
            <person name="Varghese N."/>
        </authorList>
    </citation>
    <scope>NUCLEOTIDE SEQUENCE [LARGE SCALE GENOMIC DNA]</scope>
    <source>
        <strain evidence="2 4">JGI-24</strain>
        <strain evidence="3 5">JGI-25</strain>
    </source>
</reference>
<dbReference type="Proteomes" id="UP000243065">
    <property type="component" value="Unassembled WGS sequence"/>
</dbReference>